<name>A0A8S9NU44_BRACR</name>
<reference evidence="1" key="1">
    <citation type="submission" date="2019-12" db="EMBL/GenBank/DDBJ databases">
        <title>Genome sequencing and annotation of Brassica cretica.</title>
        <authorList>
            <person name="Studholme D.J."/>
            <person name="Sarris P."/>
        </authorList>
    </citation>
    <scope>NUCLEOTIDE SEQUENCE</scope>
    <source>
        <strain evidence="1">PFS-109/04</strain>
        <tissue evidence="1">Leaf</tissue>
    </source>
</reference>
<proteinExistence type="predicted"/>
<organism evidence="1 2">
    <name type="scientific">Brassica cretica</name>
    <name type="common">Mustard</name>
    <dbReference type="NCBI Taxonomy" id="69181"/>
    <lineage>
        <taxon>Eukaryota</taxon>
        <taxon>Viridiplantae</taxon>
        <taxon>Streptophyta</taxon>
        <taxon>Embryophyta</taxon>
        <taxon>Tracheophyta</taxon>
        <taxon>Spermatophyta</taxon>
        <taxon>Magnoliopsida</taxon>
        <taxon>eudicotyledons</taxon>
        <taxon>Gunneridae</taxon>
        <taxon>Pentapetalae</taxon>
        <taxon>rosids</taxon>
        <taxon>malvids</taxon>
        <taxon>Brassicales</taxon>
        <taxon>Brassicaceae</taxon>
        <taxon>Brassiceae</taxon>
        <taxon>Brassica</taxon>
    </lineage>
</organism>
<gene>
    <name evidence="1" type="ORF">F2Q69_00009631</name>
</gene>
<accession>A0A8S9NU44</accession>
<dbReference type="EMBL" id="QGKX02001521">
    <property type="protein sequence ID" value="KAF3508524.1"/>
    <property type="molecule type" value="Genomic_DNA"/>
</dbReference>
<evidence type="ECO:0000313" key="2">
    <source>
        <dbReference type="Proteomes" id="UP000712600"/>
    </source>
</evidence>
<sequence length="93" mass="10597">MNTPPPILLTFSNPLRFCGMEKHTLTLASLPQITLLCFLLEMVHSLHLTTIHTKRSCSSSRFLKQLRAIITTIFNLKIKTHFTVPTLVTSFRS</sequence>
<protein>
    <submittedName>
        <fullName evidence="1">Uncharacterized protein</fullName>
    </submittedName>
</protein>
<comment type="caution">
    <text evidence="1">The sequence shown here is derived from an EMBL/GenBank/DDBJ whole genome shotgun (WGS) entry which is preliminary data.</text>
</comment>
<dbReference type="AlphaFoldDB" id="A0A8S9NU44"/>
<dbReference type="Proteomes" id="UP000712600">
    <property type="component" value="Unassembled WGS sequence"/>
</dbReference>
<evidence type="ECO:0000313" key="1">
    <source>
        <dbReference type="EMBL" id="KAF3508524.1"/>
    </source>
</evidence>